<reference evidence="2" key="1">
    <citation type="submission" date="2019-07" db="EMBL/GenBank/DDBJ databases">
        <authorList>
            <person name="Dittberner H."/>
        </authorList>
    </citation>
    <scope>NUCLEOTIDE SEQUENCE [LARGE SCALE GENOMIC DNA]</scope>
</reference>
<feature type="compositionally biased region" description="Basic and acidic residues" evidence="1">
    <location>
        <begin position="12"/>
        <end position="21"/>
    </location>
</feature>
<dbReference type="AlphaFoldDB" id="A0A565BTW4"/>
<name>A0A565BTW4_9BRAS</name>
<proteinExistence type="predicted"/>
<sequence>MTTVESPESPSEEEKRERRGDAVSTRRSKRQEHDDDRPIAIGIAVNCHGEEESRERSRL</sequence>
<evidence type="ECO:0000313" key="3">
    <source>
        <dbReference type="Proteomes" id="UP000489600"/>
    </source>
</evidence>
<comment type="caution">
    <text evidence="2">The sequence shown here is derived from an EMBL/GenBank/DDBJ whole genome shotgun (WGS) entry which is preliminary data.</text>
</comment>
<organism evidence="2 3">
    <name type="scientific">Arabis nemorensis</name>
    <dbReference type="NCBI Taxonomy" id="586526"/>
    <lineage>
        <taxon>Eukaryota</taxon>
        <taxon>Viridiplantae</taxon>
        <taxon>Streptophyta</taxon>
        <taxon>Embryophyta</taxon>
        <taxon>Tracheophyta</taxon>
        <taxon>Spermatophyta</taxon>
        <taxon>Magnoliopsida</taxon>
        <taxon>eudicotyledons</taxon>
        <taxon>Gunneridae</taxon>
        <taxon>Pentapetalae</taxon>
        <taxon>rosids</taxon>
        <taxon>malvids</taxon>
        <taxon>Brassicales</taxon>
        <taxon>Brassicaceae</taxon>
        <taxon>Arabideae</taxon>
        <taxon>Arabis</taxon>
    </lineage>
</organism>
<feature type="region of interest" description="Disordered" evidence="1">
    <location>
        <begin position="1"/>
        <end position="59"/>
    </location>
</feature>
<gene>
    <name evidence="2" type="ORF">ANE_LOCUS15249</name>
</gene>
<evidence type="ECO:0000256" key="1">
    <source>
        <dbReference type="SAM" id="MobiDB-lite"/>
    </source>
</evidence>
<keyword evidence="3" id="KW-1185">Reference proteome</keyword>
<dbReference type="EMBL" id="CABITT030000005">
    <property type="protein sequence ID" value="VVB04805.1"/>
    <property type="molecule type" value="Genomic_DNA"/>
</dbReference>
<dbReference type="Proteomes" id="UP000489600">
    <property type="component" value="Unassembled WGS sequence"/>
</dbReference>
<protein>
    <submittedName>
        <fullName evidence="2">Uncharacterized protein</fullName>
    </submittedName>
</protein>
<evidence type="ECO:0000313" key="2">
    <source>
        <dbReference type="EMBL" id="VVB04805.1"/>
    </source>
</evidence>
<accession>A0A565BTW4</accession>
<feature type="compositionally biased region" description="Basic and acidic residues" evidence="1">
    <location>
        <begin position="48"/>
        <end position="59"/>
    </location>
</feature>